<dbReference type="InterPro" id="IPR024380">
    <property type="entry name" value="DUF3848"/>
</dbReference>
<dbReference type="Proteomes" id="UP000182192">
    <property type="component" value="Unassembled WGS sequence"/>
</dbReference>
<organism evidence="2 3">
    <name type="scientific">Ruminococcus albus</name>
    <dbReference type="NCBI Taxonomy" id="1264"/>
    <lineage>
        <taxon>Bacteria</taxon>
        <taxon>Bacillati</taxon>
        <taxon>Bacillota</taxon>
        <taxon>Clostridia</taxon>
        <taxon>Eubacteriales</taxon>
        <taxon>Oscillospiraceae</taxon>
        <taxon>Ruminococcus</taxon>
    </lineage>
</organism>
<feature type="domain" description="DUF3848" evidence="1">
    <location>
        <begin position="249"/>
        <end position="339"/>
    </location>
</feature>
<dbReference type="RefSeq" id="WP_074959450.1">
    <property type="nucleotide sequence ID" value="NZ_FOKQ01000001.1"/>
</dbReference>
<accession>A0A1I1CW22</accession>
<dbReference type="Pfam" id="PF12959">
    <property type="entry name" value="DUF3848"/>
    <property type="match status" value="1"/>
</dbReference>
<dbReference type="EMBL" id="FOKQ01000001">
    <property type="protein sequence ID" value="SFB66256.1"/>
    <property type="molecule type" value="Genomic_DNA"/>
</dbReference>
<sequence>MIQTNRDDNLASLAEVLSKEQMARIIACDYSDQAIAVMSEFDRGYVERFAESKFDVESIEKLIIAYDDKLFDWKDLLHIMEYSCYDFGCEEYIDDFIRSLRAKEINHTTAARILTATSYEPDTYHGLMALVKSGAYYPTQFASIGLNTGVAAELRDLGVPLTAMRKEGTYYDLTQKSDFDEAVKKGDRIKLVKFPKLAVAVNEMMAYPDWHDFKAWFQKHQGIDRTQLTGDELRGQYRYFSMERYADKLVDKVAAEHTAFMEDMKKRPSEQIIGSAYEIVIKEQIKMFMTEVPQLIPEQKTDALMSSNNALNAIYEQWRSDDDFADTDIEVIIENTADKLIAAREREQKLAAELAKKTMADDLQDKPHFKPEKKFRR</sequence>
<evidence type="ECO:0000313" key="2">
    <source>
        <dbReference type="EMBL" id="SFB66256.1"/>
    </source>
</evidence>
<name>A0A1I1CW22_RUMAL</name>
<protein>
    <recommendedName>
        <fullName evidence="1">DUF3848 domain-containing protein</fullName>
    </recommendedName>
</protein>
<gene>
    <name evidence="2" type="ORF">SAMN02910406_00012</name>
</gene>
<proteinExistence type="predicted"/>
<reference evidence="2 3" key="1">
    <citation type="submission" date="2016-10" db="EMBL/GenBank/DDBJ databases">
        <authorList>
            <person name="de Groot N.N."/>
        </authorList>
    </citation>
    <scope>NUCLEOTIDE SEQUENCE [LARGE SCALE GENOMIC DNA]</scope>
    <source>
        <strain evidence="2 3">AR67</strain>
    </source>
</reference>
<evidence type="ECO:0000259" key="1">
    <source>
        <dbReference type="Pfam" id="PF12959"/>
    </source>
</evidence>
<evidence type="ECO:0000313" key="3">
    <source>
        <dbReference type="Proteomes" id="UP000182192"/>
    </source>
</evidence>
<dbReference type="OrthoDB" id="1818005at2"/>
<dbReference type="AlphaFoldDB" id="A0A1I1CW22"/>